<accession>A0A1R4H5H6</accession>
<keyword evidence="4" id="KW-0560">Oxidoreductase</keyword>
<reference evidence="8" key="1">
    <citation type="submission" date="2017-02" db="EMBL/GenBank/DDBJ databases">
        <authorList>
            <person name="Daims H."/>
        </authorList>
    </citation>
    <scope>NUCLEOTIDE SEQUENCE [LARGE SCALE GENOMIC DNA]</scope>
</reference>
<dbReference type="InterPro" id="IPR011008">
    <property type="entry name" value="Dimeric_a/b-barrel"/>
</dbReference>
<evidence type="ECO:0000256" key="1">
    <source>
        <dbReference type="ARBA" id="ARBA00001970"/>
    </source>
</evidence>
<dbReference type="Pfam" id="PF21105">
    <property type="entry name" value="DyP_N"/>
    <property type="match status" value="1"/>
</dbReference>
<dbReference type="InterPro" id="IPR049509">
    <property type="entry name" value="DyP_N"/>
</dbReference>
<keyword evidence="5" id="KW-0408">Iron</keyword>
<evidence type="ECO:0000313" key="7">
    <source>
        <dbReference type="EMBL" id="SJM91512.1"/>
    </source>
</evidence>
<dbReference type="RefSeq" id="WP_087146568.1">
    <property type="nucleotide sequence ID" value="NZ_FUKJ01000144.1"/>
</dbReference>
<comment type="cofactor">
    <cofactor evidence="1">
        <name>heme b</name>
        <dbReference type="ChEBI" id="CHEBI:60344"/>
    </cofactor>
</comment>
<evidence type="ECO:0000256" key="3">
    <source>
        <dbReference type="ARBA" id="ARBA00022723"/>
    </source>
</evidence>
<sequence length="508" mass="56012">MKNSSDFEFDDLQGLLRFGHGKLTDTCFMLLNIVDATAARQWLNSAPVSNAVETEILPKTALQIAFSAQGLQAIGVKDSVIEGFSDEFITGMSGDESRSRRLGDVDKNAPKKWLWGGNTAQIPHILLLLYALPSGIDSWRKTVQGKKFSKAFKVLSQLPTQYIGEIEPFGFADGFSQPSIDWQRQQSTDPHDRNGYSNVLAVGEVLLGYPNEYGQYTARPLINPIADKDAAILPNAEDVSGLKDFGRNGSYLVLRQLDQDVPGFWQFVAKAAGSDPEKRKQLAAAMVGRNIDGKPLVSTIVEDIPGIERTDNRNHFTYDADPVGHECPIGAHIRRTNPRTGDLPLGVTGFISRLKKILGFGESRHDEDLVASSRFHRLVRRARTYGPMLTPKDAIKPDAPTDERGLQFICLVANIARQFEFVQNAWAMSSKFNGLQQESDPLLGHRQPLMSGEVTDQFNQPTPAGPMQKTCPLPQFITVRGGGYFFMPGLRALKYLATLPSQGSDSTS</sequence>
<evidence type="ECO:0000259" key="6">
    <source>
        <dbReference type="Pfam" id="PF21105"/>
    </source>
</evidence>
<dbReference type="GO" id="GO:0005829">
    <property type="term" value="C:cytosol"/>
    <property type="evidence" value="ECO:0007669"/>
    <property type="project" value="TreeGrafter"/>
</dbReference>
<dbReference type="AlphaFoldDB" id="A0A1R4H5H6"/>
<dbReference type="OrthoDB" id="9781066at2"/>
<dbReference type="GO" id="GO:0046872">
    <property type="term" value="F:metal ion binding"/>
    <property type="evidence" value="ECO:0007669"/>
    <property type="project" value="UniProtKB-KW"/>
</dbReference>
<dbReference type="SUPFAM" id="SSF54909">
    <property type="entry name" value="Dimeric alpha+beta barrel"/>
    <property type="match status" value="1"/>
</dbReference>
<evidence type="ECO:0000313" key="8">
    <source>
        <dbReference type="Proteomes" id="UP000195442"/>
    </source>
</evidence>
<keyword evidence="3" id="KW-0479">Metal-binding</keyword>
<protein>
    <submittedName>
        <fullName evidence="7">Putative peroxidase</fullName>
    </submittedName>
</protein>
<dbReference type="PROSITE" id="PS51404">
    <property type="entry name" value="DYP_PEROXIDASE"/>
    <property type="match status" value="1"/>
</dbReference>
<dbReference type="EMBL" id="FUKJ01000144">
    <property type="protein sequence ID" value="SJM91512.1"/>
    <property type="molecule type" value="Genomic_DNA"/>
</dbReference>
<name>A0A1R4H5H6_9GAMM</name>
<keyword evidence="8" id="KW-1185">Reference proteome</keyword>
<feature type="domain" description="DyP dimeric alpha+beta barrel" evidence="6">
    <location>
        <begin position="49"/>
        <end position="116"/>
    </location>
</feature>
<dbReference type="GO" id="GO:0020037">
    <property type="term" value="F:heme binding"/>
    <property type="evidence" value="ECO:0007669"/>
    <property type="project" value="InterPro"/>
</dbReference>
<dbReference type="GO" id="GO:0004601">
    <property type="term" value="F:peroxidase activity"/>
    <property type="evidence" value="ECO:0007669"/>
    <property type="project" value="UniProtKB-KW"/>
</dbReference>
<evidence type="ECO:0000256" key="5">
    <source>
        <dbReference type="ARBA" id="ARBA00023004"/>
    </source>
</evidence>
<evidence type="ECO:0000256" key="4">
    <source>
        <dbReference type="ARBA" id="ARBA00023002"/>
    </source>
</evidence>
<gene>
    <name evidence="7" type="ORF">CRENPOLYSF2_2280010</name>
</gene>
<dbReference type="PANTHER" id="PTHR30521">
    <property type="entry name" value="DEFERROCHELATASE/PEROXIDASE"/>
    <property type="match status" value="1"/>
</dbReference>
<organism evidence="7 8">
    <name type="scientific">Crenothrix polyspora</name>
    <dbReference type="NCBI Taxonomy" id="360316"/>
    <lineage>
        <taxon>Bacteria</taxon>
        <taxon>Pseudomonadati</taxon>
        <taxon>Pseudomonadota</taxon>
        <taxon>Gammaproteobacteria</taxon>
        <taxon>Methylococcales</taxon>
        <taxon>Crenotrichaceae</taxon>
        <taxon>Crenothrix</taxon>
    </lineage>
</organism>
<dbReference type="InterPro" id="IPR006314">
    <property type="entry name" value="Dyp_peroxidase"/>
</dbReference>
<dbReference type="Proteomes" id="UP000195442">
    <property type="component" value="Unassembled WGS sequence"/>
</dbReference>
<proteinExistence type="predicted"/>
<dbReference type="PANTHER" id="PTHR30521:SF5">
    <property type="entry name" value="BLR4509 PROTEIN"/>
    <property type="match status" value="1"/>
</dbReference>
<evidence type="ECO:0000256" key="2">
    <source>
        <dbReference type="ARBA" id="ARBA00022559"/>
    </source>
</evidence>
<keyword evidence="2 7" id="KW-0575">Peroxidase</keyword>